<dbReference type="InterPro" id="IPR013083">
    <property type="entry name" value="Znf_RING/FYVE/PHD"/>
</dbReference>
<keyword evidence="7" id="KW-1185">Reference proteome</keyword>
<protein>
    <recommendedName>
        <fullName evidence="5">RING-type domain-containing protein</fullName>
    </recommendedName>
</protein>
<dbReference type="PROSITE" id="PS50089">
    <property type="entry name" value="ZF_RING_2"/>
    <property type="match status" value="1"/>
</dbReference>
<dbReference type="Gene3D" id="3.30.40.10">
    <property type="entry name" value="Zinc/RING finger domain, C3HC4 (zinc finger)"/>
    <property type="match status" value="1"/>
</dbReference>
<feature type="domain" description="RING-type" evidence="5">
    <location>
        <begin position="103"/>
        <end position="145"/>
    </location>
</feature>
<keyword evidence="3" id="KW-0862">Zinc</keyword>
<dbReference type="Proteomes" id="UP000250235">
    <property type="component" value="Unassembled WGS sequence"/>
</dbReference>
<dbReference type="PANTHER" id="PTHR45969:SF5">
    <property type="entry name" value="E3 UBIQUITIN-PROTEIN LIGASE RHA2A"/>
    <property type="match status" value="1"/>
</dbReference>
<keyword evidence="1" id="KW-0479">Metal-binding</keyword>
<reference evidence="6 7" key="1">
    <citation type="journal article" date="2015" name="Proc. Natl. Acad. Sci. U.S.A.">
        <title>The resurrection genome of Boea hygrometrica: A blueprint for survival of dehydration.</title>
        <authorList>
            <person name="Xiao L."/>
            <person name="Yang G."/>
            <person name="Zhang L."/>
            <person name="Yang X."/>
            <person name="Zhao S."/>
            <person name="Ji Z."/>
            <person name="Zhou Q."/>
            <person name="Hu M."/>
            <person name="Wang Y."/>
            <person name="Chen M."/>
            <person name="Xu Y."/>
            <person name="Jin H."/>
            <person name="Xiao X."/>
            <person name="Hu G."/>
            <person name="Bao F."/>
            <person name="Hu Y."/>
            <person name="Wan P."/>
            <person name="Li L."/>
            <person name="Deng X."/>
            <person name="Kuang T."/>
            <person name="Xiang C."/>
            <person name="Zhu J.K."/>
            <person name="Oliver M.J."/>
            <person name="He Y."/>
        </authorList>
    </citation>
    <scope>NUCLEOTIDE SEQUENCE [LARGE SCALE GENOMIC DNA]</scope>
    <source>
        <strain evidence="7">cv. XS01</strain>
    </source>
</reference>
<keyword evidence="2 4" id="KW-0863">Zinc-finger</keyword>
<dbReference type="SMART" id="SM00184">
    <property type="entry name" value="RING"/>
    <property type="match status" value="1"/>
</dbReference>
<dbReference type="EMBL" id="KV002470">
    <property type="protein sequence ID" value="KZV37936.1"/>
    <property type="molecule type" value="Genomic_DNA"/>
</dbReference>
<dbReference type="GO" id="GO:0016567">
    <property type="term" value="P:protein ubiquitination"/>
    <property type="evidence" value="ECO:0007669"/>
    <property type="project" value="TreeGrafter"/>
</dbReference>
<evidence type="ECO:0000256" key="2">
    <source>
        <dbReference type="ARBA" id="ARBA00022771"/>
    </source>
</evidence>
<evidence type="ECO:0000259" key="5">
    <source>
        <dbReference type="PROSITE" id="PS50089"/>
    </source>
</evidence>
<dbReference type="GO" id="GO:0061630">
    <property type="term" value="F:ubiquitin protein ligase activity"/>
    <property type="evidence" value="ECO:0007669"/>
    <property type="project" value="TreeGrafter"/>
</dbReference>
<evidence type="ECO:0000313" key="6">
    <source>
        <dbReference type="EMBL" id="KZV37936.1"/>
    </source>
</evidence>
<evidence type="ECO:0000256" key="4">
    <source>
        <dbReference type="PROSITE-ProRule" id="PRU00175"/>
    </source>
</evidence>
<evidence type="ECO:0000256" key="1">
    <source>
        <dbReference type="ARBA" id="ARBA00022723"/>
    </source>
</evidence>
<dbReference type="SUPFAM" id="SSF57850">
    <property type="entry name" value="RING/U-box"/>
    <property type="match status" value="1"/>
</dbReference>
<accession>A0A2Z7BUH2</accession>
<evidence type="ECO:0000256" key="3">
    <source>
        <dbReference type="ARBA" id="ARBA00022833"/>
    </source>
</evidence>
<dbReference type="GO" id="GO:0008270">
    <property type="term" value="F:zinc ion binding"/>
    <property type="evidence" value="ECO:0007669"/>
    <property type="project" value="UniProtKB-KW"/>
</dbReference>
<dbReference type="Pfam" id="PF13639">
    <property type="entry name" value="zf-RING_2"/>
    <property type="match status" value="1"/>
</dbReference>
<name>A0A2Z7BUH2_9LAMI</name>
<sequence>MGLENQLSDLSSESVLTLTVVLVANSVRYLHALVSTILHTFGLLSPRFDQDRHQFETSVYGVGGGVGSGLASLVLLCDQLNLNQVFSYTKKADDDADRFGPDCVVCLNRICEGDRMRRLACRHVFHKDCFDGWLEHLNFNCPICREPLVPEERVACTQRRVAEGLLSFFPVQ</sequence>
<gene>
    <name evidence="6" type="ORF">F511_17708</name>
</gene>
<evidence type="ECO:0000313" key="7">
    <source>
        <dbReference type="Proteomes" id="UP000250235"/>
    </source>
</evidence>
<organism evidence="6 7">
    <name type="scientific">Dorcoceras hygrometricum</name>
    <dbReference type="NCBI Taxonomy" id="472368"/>
    <lineage>
        <taxon>Eukaryota</taxon>
        <taxon>Viridiplantae</taxon>
        <taxon>Streptophyta</taxon>
        <taxon>Embryophyta</taxon>
        <taxon>Tracheophyta</taxon>
        <taxon>Spermatophyta</taxon>
        <taxon>Magnoliopsida</taxon>
        <taxon>eudicotyledons</taxon>
        <taxon>Gunneridae</taxon>
        <taxon>Pentapetalae</taxon>
        <taxon>asterids</taxon>
        <taxon>lamiids</taxon>
        <taxon>Lamiales</taxon>
        <taxon>Gesneriaceae</taxon>
        <taxon>Didymocarpoideae</taxon>
        <taxon>Trichosporeae</taxon>
        <taxon>Loxocarpinae</taxon>
        <taxon>Dorcoceras</taxon>
    </lineage>
</organism>
<proteinExistence type="predicted"/>
<dbReference type="PANTHER" id="PTHR45969">
    <property type="entry name" value="RING ZINC FINGER PROTEIN-RELATED"/>
    <property type="match status" value="1"/>
</dbReference>
<dbReference type="InterPro" id="IPR001841">
    <property type="entry name" value="Znf_RING"/>
</dbReference>
<dbReference type="OrthoDB" id="8062037at2759"/>
<dbReference type="AlphaFoldDB" id="A0A2Z7BUH2"/>